<geneLocation type="plasmid" evidence="2">
    <name>pb18-1</name>
</geneLocation>
<evidence type="ECO:0000313" key="2">
    <source>
        <dbReference type="Proteomes" id="UP000503440"/>
    </source>
</evidence>
<sequence>MWYFVNEGGLIAWVNEQGESNLPVIASGQVNAKIADGKVYLTAKDGSVHADYDLWNNLTALAVAVSGPIVEQNNMPMHIDTAVAIAHARIDQYRNDWYKGNQNEVKQKGTKEVDFYPMELPANNVGVFFEQMAQYVMNDIPN</sequence>
<accession>A0A6C0Y6G2</accession>
<dbReference type="AlphaFoldDB" id="A0A6C0Y6G2"/>
<gene>
    <name evidence="1" type="ORF">FSC09_15670</name>
</gene>
<organism evidence="1 2">
    <name type="scientific">Acinetobacter indicus</name>
    <dbReference type="NCBI Taxonomy" id="756892"/>
    <lineage>
        <taxon>Bacteria</taxon>
        <taxon>Pseudomonadati</taxon>
        <taxon>Pseudomonadota</taxon>
        <taxon>Gammaproteobacteria</taxon>
        <taxon>Moraxellales</taxon>
        <taxon>Moraxellaceae</taxon>
        <taxon>Acinetobacter</taxon>
    </lineage>
</organism>
<dbReference type="RefSeq" id="WP_163146486.1">
    <property type="nucleotide sequence ID" value="NZ_CP044456.1"/>
</dbReference>
<name>A0A6C0Y6G2_9GAMM</name>
<evidence type="ECO:0000313" key="1">
    <source>
        <dbReference type="EMBL" id="QIC71827.1"/>
    </source>
</evidence>
<keyword evidence="1" id="KW-0614">Plasmid</keyword>
<proteinExistence type="predicted"/>
<reference evidence="1 2" key="1">
    <citation type="submission" date="2019-09" db="EMBL/GenBank/DDBJ databases">
        <title>Non-baumannii Acinetobacter spp. carrying blaNDM-1 isolated in China.</title>
        <authorList>
            <person name="Cui C."/>
            <person name="Chen C."/>
            <person name="Sun J."/>
            <person name="Liu Y."/>
        </authorList>
    </citation>
    <scope>NUCLEOTIDE SEQUENCE [LARGE SCALE GENOMIC DNA]</scope>
    <source>
        <strain evidence="1 2">B18</strain>
        <plasmid evidence="2">pb18-1</plasmid>
    </source>
</reference>
<protein>
    <submittedName>
        <fullName evidence="1">Uncharacterized protein</fullName>
    </submittedName>
</protein>
<dbReference type="Proteomes" id="UP000503440">
    <property type="component" value="Plasmid pB18-1"/>
</dbReference>
<dbReference type="EMBL" id="CP044456">
    <property type="protein sequence ID" value="QIC71827.1"/>
    <property type="molecule type" value="Genomic_DNA"/>
</dbReference>